<organism evidence="1 2">
    <name type="scientific">Dictyobacter arantiisoli</name>
    <dbReference type="NCBI Taxonomy" id="2014874"/>
    <lineage>
        <taxon>Bacteria</taxon>
        <taxon>Bacillati</taxon>
        <taxon>Chloroflexota</taxon>
        <taxon>Ktedonobacteria</taxon>
        <taxon>Ktedonobacterales</taxon>
        <taxon>Dictyobacteraceae</taxon>
        <taxon>Dictyobacter</taxon>
    </lineage>
</organism>
<dbReference type="AlphaFoldDB" id="A0A5A5T9R7"/>
<keyword evidence="2" id="KW-1185">Reference proteome</keyword>
<protein>
    <submittedName>
        <fullName evidence="1">Uncharacterized protein</fullName>
    </submittedName>
</protein>
<sequence length="69" mass="7837">MPSIHEKGTVVVLETFCSEKAYEIEISIINSSDSDILFPSYTFTLPVEVHMEVDVGKRYMQARRRVADG</sequence>
<evidence type="ECO:0000313" key="2">
    <source>
        <dbReference type="Proteomes" id="UP000322530"/>
    </source>
</evidence>
<gene>
    <name evidence="1" type="ORF">KDI_17260</name>
</gene>
<reference evidence="1 2" key="1">
    <citation type="submission" date="2019-01" db="EMBL/GenBank/DDBJ databases">
        <title>Draft genome sequence of Dictyobacter sp. Uno17.</title>
        <authorList>
            <person name="Wang C.M."/>
            <person name="Zheng Y."/>
            <person name="Sakai Y."/>
            <person name="Abe K."/>
            <person name="Yokota A."/>
            <person name="Yabe S."/>
        </authorList>
    </citation>
    <scope>NUCLEOTIDE SEQUENCE [LARGE SCALE GENOMIC DNA]</scope>
    <source>
        <strain evidence="1 2">Uno17</strain>
    </source>
</reference>
<dbReference type="Proteomes" id="UP000322530">
    <property type="component" value="Unassembled WGS sequence"/>
</dbReference>
<evidence type="ECO:0000313" key="1">
    <source>
        <dbReference type="EMBL" id="GCF08162.1"/>
    </source>
</evidence>
<proteinExistence type="predicted"/>
<accession>A0A5A5T9R7</accession>
<name>A0A5A5T9R7_9CHLR</name>
<comment type="caution">
    <text evidence="1">The sequence shown here is derived from an EMBL/GenBank/DDBJ whole genome shotgun (WGS) entry which is preliminary data.</text>
</comment>
<dbReference type="EMBL" id="BIXY01000019">
    <property type="protein sequence ID" value="GCF08162.1"/>
    <property type="molecule type" value="Genomic_DNA"/>
</dbReference>